<dbReference type="AlphaFoldDB" id="A0A386HP37"/>
<accession>A0A386HP37</accession>
<evidence type="ECO:0000313" key="2">
    <source>
        <dbReference type="Proteomes" id="UP000266118"/>
    </source>
</evidence>
<dbReference type="EMBL" id="CP032489">
    <property type="protein sequence ID" value="AYD47409.1"/>
    <property type="molecule type" value="Genomic_DNA"/>
</dbReference>
<organism evidence="1 2">
    <name type="scientific">Arachidicoccus soli</name>
    <dbReference type="NCBI Taxonomy" id="2341117"/>
    <lineage>
        <taxon>Bacteria</taxon>
        <taxon>Pseudomonadati</taxon>
        <taxon>Bacteroidota</taxon>
        <taxon>Chitinophagia</taxon>
        <taxon>Chitinophagales</taxon>
        <taxon>Chitinophagaceae</taxon>
        <taxon>Arachidicoccus</taxon>
    </lineage>
</organism>
<dbReference type="RefSeq" id="WP_119986498.1">
    <property type="nucleotide sequence ID" value="NZ_CP032489.1"/>
</dbReference>
<gene>
    <name evidence="1" type="ORF">D6B99_07170</name>
</gene>
<sequence>MNAKTLKHLESCEIPGKPDGQTITVALVDSSQNARFIISFTGDKAEDVNLDPRTPYKVFNVGKNIATKVLNGCIYELNVSYK</sequence>
<name>A0A386HP37_9BACT</name>
<dbReference type="Proteomes" id="UP000266118">
    <property type="component" value="Chromosome"/>
</dbReference>
<proteinExistence type="predicted"/>
<evidence type="ECO:0000313" key="1">
    <source>
        <dbReference type="EMBL" id="AYD47409.1"/>
    </source>
</evidence>
<protein>
    <submittedName>
        <fullName evidence="1">Uncharacterized protein</fullName>
    </submittedName>
</protein>
<dbReference type="KEGG" id="ark:D6B99_07170"/>
<keyword evidence="2" id="KW-1185">Reference proteome</keyword>
<reference evidence="1 2" key="1">
    <citation type="submission" date="2018-09" db="EMBL/GenBank/DDBJ databases">
        <title>Arachidicoccus sp. nov., a bacterium isolated from soil.</title>
        <authorList>
            <person name="Weon H.-Y."/>
            <person name="Kwon S.-W."/>
            <person name="Lee S.A."/>
        </authorList>
    </citation>
    <scope>NUCLEOTIDE SEQUENCE [LARGE SCALE GENOMIC DNA]</scope>
    <source>
        <strain evidence="1 2">KIS59-12</strain>
    </source>
</reference>